<dbReference type="KEGG" id="ptm:GSPATT00001331001"/>
<accession>A0CWG1</accession>
<organism evidence="2 3">
    <name type="scientific">Paramecium tetraurelia</name>
    <dbReference type="NCBI Taxonomy" id="5888"/>
    <lineage>
        <taxon>Eukaryota</taxon>
        <taxon>Sar</taxon>
        <taxon>Alveolata</taxon>
        <taxon>Ciliophora</taxon>
        <taxon>Intramacronucleata</taxon>
        <taxon>Oligohymenophorea</taxon>
        <taxon>Peniculida</taxon>
        <taxon>Parameciidae</taxon>
        <taxon>Paramecium</taxon>
    </lineage>
</organism>
<feature type="compositionally biased region" description="Low complexity" evidence="1">
    <location>
        <begin position="275"/>
        <end position="290"/>
    </location>
</feature>
<proteinExistence type="predicted"/>
<dbReference type="OrthoDB" id="302702at2759"/>
<evidence type="ECO:0000313" key="3">
    <source>
        <dbReference type="Proteomes" id="UP000000600"/>
    </source>
</evidence>
<name>A0CWG1_PARTE</name>
<gene>
    <name evidence="2" type="ORF">GSPATT00001331001</name>
</gene>
<feature type="compositionally biased region" description="Polar residues" evidence="1">
    <location>
        <begin position="291"/>
        <end position="305"/>
    </location>
</feature>
<dbReference type="Proteomes" id="UP000000600">
    <property type="component" value="Unassembled WGS sequence"/>
</dbReference>
<keyword evidence="3" id="KW-1185">Reference proteome</keyword>
<dbReference type="InParanoid" id="A0CWG1"/>
<dbReference type="GeneID" id="5028310"/>
<sequence length="428" mass="50876">MEINQDTLNFLFKELCAMAFFQQKSQNELNDLYQYYTMQQAKLMNQFYHDQVINEQELKLVNRFIARISEAFQLMVAKRQIIRCKESKFQPTIYNCLTSSFEGKNNLICQLIQAIYRECRLQIEMLTNKNQKIEVKRIHSQDNNNDEDKLQNQFYSVQVTNKKNIQNDWQVNIKNNKKLNNYYSKVFPKLYDAIGGVDKYIKHHYARGQDEQILYFQNRDQNMDRIFNQLLQQNQHIKQSLNWSVNLDQEMYNNKIEQKLQKLKLQQLIPSHQLSTQSSPTKPSQPSNKSIKQNAPTSPFKNSIINNSKMPSINVKFRSISQNVPMSETNFKSQNMFLNFQQQTQQNPQSYQYYSSETEKANLFSKIIESYKQNQFQLNKIKLEFKPKRQHCSVLKSKLMIDLIPLHNSKLKPKGTRNFLQQVPQIIN</sequence>
<evidence type="ECO:0000256" key="1">
    <source>
        <dbReference type="SAM" id="MobiDB-lite"/>
    </source>
</evidence>
<feature type="region of interest" description="Disordered" evidence="1">
    <location>
        <begin position="272"/>
        <end position="305"/>
    </location>
</feature>
<reference evidence="2 3" key="1">
    <citation type="journal article" date="2006" name="Nature">
        <title>Global trends of whole-genome duplications revealed by the ciliate Paramecium tetraurelia.</title>
        <authorList>
            <consortium name="Genoscope"/>
            <person name="Aury J.-M."/>
            <person name="Jaillon O."/>
            <person name="Duret L."/>
            <person name="Noel B."/>
            <person name="Jubin C."/>
            <person name="Porcel B.M."/>
            <person name="Segurens B."/>
            <person name="Daubin V."/>
            <person name="Anthouard V."/>
            <person name="Aiach N."/>
            <person name="Arnaiz O."/>
            <person name="Billaut A."/>
            <person name="Beisson J."/>
            <person name="Blanc I."/>
            <person name="Bouhouche K."/>
            <person name="Camara F."/>
            <person name="Duharcourt S."/>
            <person name="Guigo R."/>
            <person name="Gogendeau D."/>
            <person name="Katinka M."/>
            <person name="Keller A.-M."/>
            <person name="Kissmehl R."/>
            <person name="Klotz C."/>
            <person name="Koll F."/>
            <person name="Le Moue A."/>
            <person name="Lepere C."/>
            <person name="Malinsky S."/>
            <person name="Nowacki M."/>
            <person name="Nowak J.K."/>
            <person name="Plattner H."/>
            <person name="Poulain J."/>
            <person name="Ruiz F."/>
            <person name="Serrano V."/>
            <person name="Zagulski M."/>
            <person name="Dessen P."/>
            <person name="Betermier M."/>
            <person name="Weissenbach J."/>
            <person name="Scarpelli C."/>
            <person name="Schachter V."/>
            <person name="Sperling L."/>
            <person name="Meyer E."/>
            <person name="Cohen J."/>
            <person name="Wincker P."/>
        </authorList>
    </citation>
    <scope>NUCLEOTIDE SEQUENCE [LARGE SCALE GENOMIC DNA]</scope>
    <source>
        <strain evidence="2 3">Stock d4-2</strain>
    </source>
</reference>
<dbReference type="OMA" id="TIYNCLT"/>
<protein>
    <submittedName>
        <fullName evidence="2">Uncharacterized protein</fullName>
    </submittedName>
</protein>
<dbReference type="AlphaFoldDB" id="A0CWG1"/>
<evidence type="ECO:0000313" key="2">
    <source>
        <dbReference type="EMBL" id="CAK75128.1"/>
    </source>
</evidence>
<dbReference type="HOGENOM" id="CLU_742852_0_0_1"/>
<dbReference type="EMBL" id="CT868207">
    <property type="protein sequence ID" value="CAK75128.1"/>
    <property type="molecule type" value="Genomic_DNA"/>
</dbReference>
<dbReference type="RefSeq" id="XP_001442525.1">
    <property type="nucleotide sequence ID" value="XM_001442488.1"/>
</dbReference>